<comment type="caution">
    <text evidence="9">The sequence shown here is derived from an EMBL/GenBank/DDBJ whole genome shotgun (WGS) entry which is preliminary data.</text>
</comment>
<evidence type="ECO:0000256" key="1">
    <source>
        <dbReference type="ARBA" id="ARBA00004370"/>
    </source>
</evidence>
<gene>
    <name evidence="9" type="ORF">HHK36_013732</name>
</gene>
<keyword evidence="10" id="KW-1185">Reference proteome</keyword>
<proteinExistence type="predicted"/>
<evidence type="ECO:0000313" key="9">
    <source>
        <dbReference type="EMBL" id="KAF8400434.1"/>
    </source>
</evidence>
<dbReference type="GO" id="GO:0016020">
    <property type="term" value="C:membrane"/>
    <property type="evidence" value="ECO:0007669"/>
    <property type="project" value="UniProtKB-SubCell"/>
</dbReference>
<evidence type="ECO:0000256" key="3">
    <source>
        <dbReference type="ARBA" id="ARBA00022723"/>
    </source>
</evidence>
<dbReference type="EMBL" id="JABCRI010000009">
    <property type="protein sequence ID" value="KAF8400434.1"/>
    <property type="molecule type" value="Genomic_DNA"/>
</dbReference>
<feature type="transmembrane region" description="Helical" evidence="8">
    <location>
        <begin position="62"/>
        <end position="93"/>
    </location>
</feature>
<evidence type="ECO:0000256" key="4">
    <source>
        <dbReference type="ARBA" id="ARBA00022771"/>
    </source>
</evidence>
<sequence length="163" mass="17969">MMRDEEDDAIMRLNRNHPSRGARYTVRSPSSNTHTFMISPPPSLSLQPNHTPIKPSPKILSMFLQAVIMVVVLSIFFVFVGIAAIVLIHICVASGAIHRRRRRTLFPDSAGDGVESGLGLSRDDLKKLPCSNYGAANDPRLAGDCVVCLEGFREGERCRVLPQ</sequence>
<protein>
    <submittedName>
        <fullName evidence="9">Uncharacterized protein</fullName>
    </submittedName>
</protein>
<comment type="subcellular location">
    <subcellularLocation>
        <location evidence="1">Membrane</location>
    </subcellularLocation>
</comment>
<keyword evidence="7 8" id="KW-0472">Membrane</keyword>
<evidence type="ECO:0000256" key="6">
    <source>
        <dbReference type="ARBA" id="ARBA00022989"/>
    </source>
</evidence>
<keyword evidence="3" id="KW-0479">Metal-binding</keyword>
<dbReference type="AlphaFoldDB" id="A0A834Z2M4"/>
<organism evidence="9 10">
    <name type="scientific">Tetracentron sinense</name>
    <name type="common">Spur-leaf</name>
    <dbReference type="NCBI Taxonomy" id="13715"/>
    <lineage>
        <taxon>Eukaryota</taxon>
        <taxon>Viridiplantae</taxon>
        <taxon>Streptophyta</taxon>
        <taxon>Embryophyta</taxon>
        <taxon>Tracheophyta</taxon>
        <taxon>Spermatophyta</taxon>
        <taxon>Magnoliopsida</taxon>
        <taxon>Trochodendrales</taxon>
        <taxon>Trochodendraceae</taxon>
        <taxon>Tetracentron</taxon>
    </lineage>
</organism>
<keyword evidence="5" id="KW-0862">Zinc</keyword>
<reference evidence="9 10" key="1">
    <citation type="submission" date="2020-04" db="EMBL/GenBank/DDBJ databases">
        <title>Plant Genome Project.</title>
        <authorList>
            <person name="Zhang R.-G."/>
        </authorList>
    </citation>
    <scope>NUCLEOTIDE SEQUENCE [LARGE SCALE GENOMIC DNA]</scope>
    <source>
        <strain evidence="9">YNK0</strain>
        <tissue evidence="9">Leaf</tissue>
    </source>
</reference>
<keyword evidence="2 8" id="KW-0812">Transmembrane</keyword>
<name>A0A834Z2M4_TETSI</name>
<evidence type="ECO:0000256" key="5">
    <source>
        <dbReference type="ARBA" id="ARBA00022833"/>
    </source>
</evidence>
<keyword evidence="4" id="KW-0863">Zinc-finger</keyword>
<dbReference type="GO" id="GO:0008270">
    <property type="term" value="F:zinc ion binding"/>
    <property type="evidence" value="ECO:0007669"/>
    <property type="project" value="UniProtKB-KW"/>
</dbReference>
<evidence type="ECO:0000256" key="7">
    <source>
        <dbReference type="ARBA" id="ARBA00023136"/>
    </source>
</evidence>
<evidence type="ECO:0000256" key="8">
    <source>
        <dbReference type="SAM" id="Phobius"/>
    </source>
</evidence>
<accession>A0A834Z2M4</accession>
<keyword evidence="6 8" id="KW-1133">Transmembrane helix</keyword>
<dbReference type="Proteomes" id="UP000655225">
    <property type="component" value="Unassembled WGS sequence"/>
</dbReference>
<evidence type="ECO:0000256" key="2">
    <source>
        <dbReference type="ARBA" id="ARBA00022692"/>
    </source>
</evidence>
<evidence type="ECO:0000313" key="10">
    <source>
        <dbReference type="Proteomes" id="UP000655225"/>
    </source>
</evidence>
<dbReference type="OrthoDB" id="8062037at2759"/>
<dbReference type="OMA" id="IHICVAS"/>
<dbReference type="PANTHER" id="PTHR46539">
    <property type="entry name" value="E3 UBIQUITIN-PROTEIN LIGASE ATL42"/>
    <property type="match status" value="1"/>
</dbReference>
<dbReference type="PANTHER" id="PTHR46539:SF9">
    <property type="entry name" value="RING-H2 FINGER PROTEIN ATL56"/>
    <property type="match status" value="1"/>
</dbReference>